<comment type="caution">
    <text evidence="1">The sequence shown here is derived from an EMBL/GenBank/DDBJ whole genome shotgun (WGS) entry which is preliminary data.</text>
</comment>
<name>A0ABX2IE47_9RHOO</name>
<dbReference type="Gene3D" id="1.20.1260.10">
    <property type="match status" value="1"/>
</dbReference>
<sequence>MSEHARFLANMILLEEETARHCKRLADVALAAGDEELEAFFLSVVESAHLDIADALAEGAERRHATLEVRPISECLLSLPGRQPRSGHAALLGVHCAMACALSLVRRSHAYYASIAVMAEDARLRQRAAGFEREHSAHIGAMEHWINRLTT</sequence>
<dbReference type="InterPro" id="IPR012347">
    <property type="entry name" value="Ferritin-like"/>
</dbReference>
<organism evidence="1 2">
    <name type="scientific">Uliginosibacterium aquaticum</name>
    <dbReference type="NCBI Taxonomy" id="2731212"/>
    <lineage>
        <taxon>Bacteria</taxon>
        <taxon>Pseudomonadati</taxon>
        <taxon>Pseudomonadota</taxon>
        <taxon>Betaproteobacteria</taxon>
        <taxon>Rhodocyclales</taxon>
        <taxon>Zoogloeaceae</taxon>
        <taxon>Uliginosibacterium</taxon>
    </lineage>
</organism>
<keyword evidence="2" id="KW-1185">Reference proteome</keyword>
<reference evidence="1 2" key="1">
    <citation type="submission" date="2020-06" db="EMBL/GenBank/DDBJ databases">
        <title>Draft genome of Uliginosibacterium sp. IMCC34675.</title>
        <authorList>
            <person name="Song J."/>
        </authorList>
    </citation>
    <scope>NUCLEOTIDE SEQUENCE [LARGE SCALE GENOMIC DNA]</scope>
    <source>
        <strain evidence="1 2">IMCC34675</strain>
    </source>
</reference>
<evidence type="ECO:0008006" key="3">
    <source>
        <dbReference type="Google" id="ProtNLM"/>
    </source>
</evidence>
<proteinExistence type="predicted"/>
<protein>
    <recommendedName>
        <fullName evidence="3">Ferritin-like metal-binding protein YciE</fullName>
    </recommendedName>
</protein>
<evidence type="ECO:0000313" key="1">
    <source>
        <dbReference type="EMBL" id="NSL54904.1"/>
    </source>
</evidence>
<dbReference type="RefSeq" id="WP_170021401.1">
    <property type="nucleotide sequence ID" value="NZ_JABCSC020000002.1"/>
</dbReference>
<evidence type="ECO:0000313" key="2">
    <source>
        <dbReference type="Proteomes" id="UP000778523"/>
    </source>
</evidence>
<gene>
    <name evidence="1" type="ORF">HJ583_007700</name>
</gene>
<dbReference type="Proteomes" id="UP000778523">
    <property type="component" value="Unassembled WGS sequence"/>
</dbReference>
<dbReference type="EMBL" id="JABCSC020000002">
    <property type="protein sequence ID" value="NSL54904.1"/>
    <property type="molecule type" value="Genomic_DNA"/>
</dbReference>
<accession>A0ABX2IE47</accession>